<reference evidence="4" key="1">
    <citation type="submission" date="2015-02" db="EMBL/GenBank/DDBJ databases">
        <title>Genome sequencing for Strongylocentrotus purpuratus.</title>
        <authorList>
            <person name="Murali S."/>
            <person name="Liu Y."/>
            <person name="Vee V."/>
            <person name="English A."/>
            <person name="Wang M."/>
            <person name="Skinner E."/>
            <person name="Han Y."/>
            <person name="Muzny D.M."/>
            <person name="Worley K.C."/>
            <person name="Gibbs R.A."/>
        </authorList>
    </citation>
    <scope>NUCLEOTIDE SEQUENCE</scope>
</reference>
<feature type="coiled-coil region" evidence="1">
    <location>
        <begin position="264"/>
        <end position="301"/>
    </location>
</feature>
<name>A0A7M7P4U1_STRPU</name>
<organism evidence="3 4">
    <name type="scientific">Strongylocentrotus purpuratus</name>
    <name type="common">Purple sea urchin</name>
    <dbReference type="NCBI Taxonomy" id="7668"/>
    <lineage>
        <taxon>Eukaryota</taxon>
        <taxon>Metazoa</taxon>
        <taxon>Echinodermata</taxon>
        <taxon>Eleutherozoa</taxon>
        <taxon>Echinozoa</taxon>
        <taxon>Echinoidea</taxon>
        <taxon>Euechinoidea</taxon>
        <taxon>Echinacea</taxon>
        <taxon>Camarodonta</taxon>
        <taxon>Echinidea</taxon>
        <taxon>Strongylocentrotidae</taxon>
        <taxon>Strongylocentrotus</taxon>
    </lineage>
</organism>
<dbReference type="RefSeq" id="XP_030845181.1">
    <property type="nucleotide sequence ID" value="XM_030989321.1"/>
</dbReference>
<protein>
    <submittedName>
        <fullName evidence="3">Uncharacterized protein</fullName>
    </submittedName>
</protein>
<sequence>MLRKKVAELKKQSLNMIPLKVHDEMLQRSTDRALLAERKVSVLEQEVKMLSAQRSEPQIFTLPVMPPISESPSDDYEEPHREPHHSLGEETDKPPRVPSRSQGLGVMPSVITSSTRDRTKKVNDHTNDLNRHGTTGKHTLVLANGHANIHDRQQSSPRTLPVSTYPRGISVMPSVVPQPVMPSIATVRSTTKNGHFEGYPEPHVTNGSKTHGRSSKQSAKAFRKNNGTVHYISASSKIERLVAQPKARRRPSVHSLVTQSIMNLDDQREREHLEEEERKCLQAEREEMERLERERVEILNKENKASTYKGRFRKTTKASKGGRSFLSRINTSNPC</sequence>
<keyword evidence="4" id="KW-1185">Reference proteome</keyword>
<feature type="compositionally biased region" description="Basic and acidic residues" evidence="2">
    <location>
        <begin position="115"/>
        <end position="131"/>
    </location>
</feature>
<evidence type="ECO:0000256" key="1">
    <source>
        <dbReference type="SAM" id="Coils"/>
    </source>
</evidence>
<dbReference type="EnsemblMetazoa" id="XM_030989321">
    <property type="protein sequence ID" value="XP_030845181"/>
    <property type="gene ID" value="LOC115925455"/>
</dbReference>
<evidence type="ECO:0000313" key="3">
    <source>
        <dbReference type="EnsemblMetazoa" id="XP_030845181"/>
    </source>
</evidence>
<dbReference type="AlphaFoldDB" id="A0A7M7P4U1"/>
<feature type="region of interest" description="Disordered" evidence="2">
    <location>
        <begin position="307"/>
        <end position="335"/>
    </location>
</feature>
<proteinExistence type="predicted"/>
<reference evidence="3" key="2">
    <citation type="submission" date="2021-01" db="UniProtKB">
        <authorList>
            <consortium name="EnsemblMetazoa"/>
        </authorList>
    </citation>
    <scope>IDENTIFICATION</scope>
</reference>
<evidence type="ECO:0000256" key="2">
    <source>
        <dbReference type="SAM" id="MobiDB-lite"/>
    </source>
</evidence>
<feature type="coiled-coil region" evidence="1">
    <location>
        <begin position="26"/>
        <end position="53"/>
    </location>
</feature>
<keyword evidence="1" id="KW-0175">Coiled coil</keyword>
<dbReference type="KEGG" id="spu:115925455"/>
<dbReference type="InParanoid" id="A0A7M7P4U1"/>
<dbReference type="GeneID" id="115925455"/>
<dbReference type="Proteomes" id="UP000007110">
    <property type="component" value="Unassembled WGS sequence"/>
</dbReference>
<feature type="compositionally biased region" description="Basic and acidic residues" evidence="2">
    <location>
        <begin position="78"/>
        <end position="95"/>
    </location>
</feature>
<feature type="region of interest" description="Disordered" evidence="2">
    <location>
        <begin position="64"/>
        <end position="135"/>
    </location>
</feature>
<accession>A0A7M7P4U1</accession>
<evidence type="ECO:0000313" key="4">
    <source>
        <dbReference type="Proteomes" id="UP000007110"/>
    </source>
</evidence>
<dbReference type="OrthoDB" id="10156472at2759"/>